<dbReference type="Proteomes" id="UP001281147">
    <property type="component" value="Unassembled WGS sequence"/>
</dbReference>
<sequence length="72" mass="8000">MTDITLAKNKIRALKETKKPGYEKSPRANNGGVISHELADPALKGRKARKKKPRAHVSNEEDDVDVSVLLKH</sequence>
<keyword evidence="2" id="KW-1185">Reference proteome</keyword>
<protein>
    <submittedName>
        <fullName evidence="1">Uncharacterized protein</fullName>
    </submittedName>
</protein>
<accession>A0ACC3MK61</accession>
<gene>
    <name evidence="1" type="ORF">LTR37_017469</name>
</gene>
<dbReference type="EMBL" id="JAUTXU010000226">
    <property type="protein sequence ID" value="KAK3697407.1"/>
    <property type="molecule type" value="Genomic_DNA"/>
</dbReference>
<comment type="caution">
    <text evidence="1">The sequence shown here is derived from an EMBL/GenBank/DDBJ whole genome shotgun (WGS) entry which is preliminary data.</text>
</comment>
<name>A0ACC3MK61_9PEZI</name>
<proteinExistence type="predicted"/>
<evidence type="ECO:0000313" key="1">
    <source>
        <dbReference type="EMBL" id="KAK3697407.1"/>
    </source>
</evidence>
<organism evidence="1 2">
    <name type="scientific">Vermiconidia calcicola</name>
    <dbReference type="NCBI Taxonomy" id="1690605"/>
    <lineage>
        <taxon>Eukaryota</taxon>
        <taxon>Fungi</taxon>
        <taxon>Dikarya</taxon>
        <taxon>Ascomycota</taxon>
        <taxon>Pezizomycotina</taxon>
        <taxon>Dothideomycetes</taxon>
        <taxon>Dothideomycetidae</taxon>
        <taxon>Mycosphaerellales</taxon>
        <taxon>Extremaceae</taxon>
        <taxon>Vermiconidia</taxon>
    </lineage>
</organism>
<reference evidence="1" key="1">
    <citation type="submission" date="2023-07" db="EMBL/GenBank/DDBJ databases">
        <title>Black Yeasts Isolated from many extreme environments.</title>
        <authorList>
            <person name="Coleine C."/>
            <person name="Stajich J.E."/>
            <person name="Selbmann L."/>
        </authorList>
    </citation>
    <scope>NUCLEOTIDE SEQUENCE</scope>
    <source>
        <strain evidence="1">CCFEE 5714</strain>
    </source>
</reference>
<evidence type="ECO:0000313" key="2">
    <source>
        <dbReference type="Proteomes" id="UP001281147"/>
    </source>
</evidence>